<evidence type="ECO:0000256" key="3">
    <source>
        <dbReference type="ARBA" id="ARBA00023015"/>
    </source>
</evidence>
<reference evidence="15" key="2">
    <citation type="submission" date="2023-11" db="UniProtKB">
        <authorList>
            <consortium name="WormBaseParasite"/>
        </authorList>
    </citation>
    <scope>IDENTIFICATION</scope>
</reference>
<evidence type="ECO:0000256" key="9">
    <source>
        <dbReference type="RuleBase" id="RU000682"/>
    </source>
</evidence>
<dbReference type="SMART" id="SM00389">
    <property type="entry name" value="HOX"/>
    <property type="match status" value="1"/>
</dbReference>
<dbReference type="GO" id="GO:0000978">
    <property type="term" value="F:RNA polymerase II cis-regulatory region sequence-specific DNA binding"/>
    <property type="evidence" value="ECO:0007669"/>
    <property type="project" value="TreeGrafter"/>
</dbReference>
<dbReference type="InterPro" id="IPR010982">
    <property type="entry name" value="Lambda_DNA-bd_dom_sf"/>
</dbReference>
<reference evidence="14" key="1">
    <citation type="submission" date="2022-06" db="EMBL/GenBank/DDBJ databases">
        <authorList>
            <person name="Berger JAMES D."/>
            <person name="Berger JAMES D."/>
        </authorList>
    </citation>
    <scope>NUCLEOTIDE SEQUENCE [LARGE SCALE GENOMIC DNA]</scope>
</reference>
<dbReference type="InterPro" id="IPR001356">
    <property type="entry name" value="HD"/>
</dbReference>
<dbReference type="PROSITE" id="PS50071">
    <property type="entry name" value="HOMEOBOX_2"/>
    <property type="match status" value="1"/>
</dbReference>
<dbReference type="WBParaSite" id="TREG1_46510.1">
    <property type="protein sequence ID" value="TREG1_46510.1"/>
    <property type="gene ID" value="TREG1_46510"/>
</dbReference>
<dbReference type="Pfam" id="PF02376">
    <property type="entry name" value="CUT"/>
    <property type="match status" value="1"/>
</dbReference>
<dbReference type="SUPFAM" id="SSF47413">
    <property type="entry name" value="lambda repressor-like DNA-binding domains"/>
    <property type="match status" value="1"/>
</dbReference>
<keyword evidence="5 8" id="KW-0371">Homeobox</keyword>
<feature type="region of interest" description="Disordered" evidence="11">
    <location>
        <begin position="725"/>
        <end position="755"/>
    </location>
</feature>
<evidence type="ECO:0000259" key="12">
    <source>
        <dbReference type="PROSITE" id="PS50071"/>
    </source>
</evidence>
<evidence type="ECO:0000259" key="13">
    <source>
        <dbReference type="PROSITE" id="PS51042"/>
    </source>
</evidence>
<feature type="region of interest" description="Disordered" evidence="11">
    <location>
        <begin position="935"/>
        <end position="955"/>
    </location>
</feature>
<sequence>MSKNVENLKQEHTQDNLSDEKFTLYQDKYEALYFMDSTKELFHPLSGSTLPTSIIDVNQLNTSSSVTITPSVGVHSQPVRNFLPSDQCLGNSLSTYEYVIRTNCLTENLSTNPQSSSSFQTLPTTNPVNSSDSPIDNNHTNGNINLLTNEQSTTSPSNMNIKINNYTINNDSPHDLSYTNSTTPVSQSSHFKSTNECSSQDIAEHLGMTYIDENGQNHIITTLSPPPQTQINLSKLKLQRQQLQQRQLHEELQRTQDSRREINFLCNQVNKPMISPSLNDYISNTDNYNSTHSSLHETQHLPPVNSISEQFLSNLSTDLIINNSSIDSTVAAASNVMSYIHQHGPLNYGTAEQLKNLNYLDIRTLNHWNTIDFSLNGSIDHTTNYRESQVYNPNNNNTNNNGINSDANNRSNNVISTTNNGILRIDEANNLLKLHQHYQQNPLQSQHQQQLQTVNNSILSNSSALQMDSLKTYNGLITAFSVEEVRSGFQGNNELNPNSITNNKNSEAALNVAAVGAANSSENDENDVNMKNTTDSINISANTDSNNSINDNNNKRSTSFIENLNFRPQQQKCYSYNHSDGNFKPEIKNSTPGIQHMQGHPCRSVLMNSSLGSSHMNSGPFNLQKPMSNMHSRHELISHSIQEMEEINTKVLAQRISAELKRYSIPQAVFAQRVLCRSQGTLSDLLRNPKPWSKLKSGRETFRRMWKWLQEPEFQRMSALRLAESDPRYAGPTTCKRKEPEQIKPSENRQPKKPRLVFTDIQRRTLHAIFKETKRPSKEMQSTIAQQLGLEVSTVANFFMNARRRSLDKWQEDTSKASSTANSPSDSPYSRSGQGQQSSNNNNLCYAKDEDAGNCTAYSPPSRPQLGHSLPTSAPVPTNKTSDISFISGNRIDLERITHNNSLAVCSSFTKPSINLIRTSTNNNNGLFTALQRRNNPGSNLNHSGNHTFNALNNADSHSAVPNALYTSHQQEQQTGTQDLPNNYPVHLPPQIQHPPQLHNHHHIQGLSHPLNRQTATAAPSQSASSHQLTYPMDTLDRNENCTQIHSNGNINLDNHIRESVYSYNNSHINYVFPVTGSLHSHHPSHINLLHPNTNTNNSISNVSNTNSNPNVNIPNMNGTNTLRNHFLMHDLTGSSQFDHRFLSTMTSGHRALTEQALELCSSLAAANAISLNNTTSNINCTSNTNHTTNEKLNHFHTNSGTKITHETHDLNEVRYNNNTNGIQSNNNNINGNNNNGNDNEDDDGDDDENINPLINNSSNDNNHENSNNNDTNQQQHQLDLLTKTNLSLDECNQLRLHASNHFSRRNYYATTEFIDQMKQINEQRIIKNEESNGENSDDNMVNNDFHCVEDVMDNNNNNECDDANFEGSDINDEDEEDEEDGEFDEEDEEYQDDDSDVDEVNRQGNECVKHSLNSDSDD</sequence>
<dbReference type="PANTHER" id="PTHR14057:SF47">
    <property type="entry name" value="HOMEOBOX PROTEIN ONECUT"/>
    <property type="match status" value="1"/>
</dbReference>
<dbReference type="CDD" id="cd00086">
    <property type="entry name" value="homeodomain"/>
    <property type="match status" value="1"/>
</dbReference>
<feature type="compositionally biased region" description="Low complexity" evidence="11">
    <location>
        <begin position="989"/>
        <end position="998"/>
    </location>
</feature>
<evidence type="ECO:0000256" key="4">
    <source>
        <dbReference type="ARBA" id="ARBA00023125"/>
    </source>
</evidence>
<keyword evidence="4 8" id="KW-0238">DNA-binding</keyword>
<feature type="compositionally biased region" description="Low complexity" evidence="11">
    <location>
        <begin position="1251"/>
        <end position="1276"/>
    </location>
</feature>
<feature type="compositionally biased region" description="Low complexity" evidence="11">
    <location>
        <begin position="1217"/>
        <end position="1238"/>
    </location>
</feature>
<organism evidence="14 15">
    <name type="scientific">Trichobilharzia regenti</name>
    <name type="common">Nasal bird schistosome</name>
    <dbReference type="NCBI Taxonomy" id="157069"/>
    <lineage>
        <taxon>Eukaryota</taxon>
        <taxon>Metazoa</taxon>
        <taxon>Spiralia</taxon>
        <taxon>Lophotrochozoa</taxon>
        <taxon>Platyhelminthes</taxon>
        <taxon>Trematoda</taxon>
        <taxon>Digenea</taxon>
        <taxon>Strigeidida</taxon>
        <taxon>Schistosomatoidea</taxon>
        <taxon>Schistosomatidae</taxon>
        <taxon>Trichobilharzia</taxon>
    </lineage>
</organism>
<evidence type="ECO:0000313" key="14">
    <source>
        <dbReference type="Proteomes" id="UP000050795"/>
    </source>
</evidence>
<dbReference type="SMART" id="SM01109">
    <property type="entry name" value="CUT"/>
    <property type="match status" value="1"/>
</dbReference>
<keyword evidence="6 10" id="KW-0804">Transcription</keyword>
<feature type="compositionally biased region" description="Low complexity" evidence="11">
    <location>
        <begin position="392"/>
        <end position="412"/>
    </location>
</feature>
<evidence type="ECO:0000256" key="2">
    <source>
        <dbReference type="ARBA" id="ARBA00008190"/>
    </source>
</evidence>
<dbReference type="PANTHER" id="PTHR14057">
    <property type="entry name" value="TRANSCRIPTION FACTOR ONECUT"/>
    <property type="match status" value="1"/>
</dbReference>
<evidence type="ECO:0000256" key="7">
    <source>
        <dbReference type="ARBA" id="ARBA00023242"/>
    </source>
</evidence>
<feature type="region of interest" description="Disordered" evidence="11">
    <location>
        <begin position="810"/>
        <end position="882"/>
    </location>
</feature>
<feature type="region of interest" description="Disordered" evidence="11">
    <location>
        <begin position="1216"/>
        <end position="1276"/>
    </location>
</feature>
<dbReference type="FunFam" id="1.10.260.40:FF:000005">
    <property type="entry name" value="One cut domain family member"/>
    <property type="match status" value="1"/>
</dbReference>
<feature type="compositionally biased region" description="Low complexity" evidence="11">
    <location>
        <begin position="832"/>
        <end position="843"/>
    </location>
</feature>
<dbReference type="InterPro" id="IPR009057">
    <property type="entry name" value="Homeodomain-like_sf"/>
</dbReference>
<name>A0AA85JQD1_TRIRE</name>
<evidence type="ECO:0000313" key="15">
    <source>
        <dbReference type="WBParaSite" id="TREG1_46510.1"/>
    </source>
</evidence>
<feature type="compositionally biased region" description="Acidic residues" evidence="11">
    <location>
        <begin position="1239"/>
        <end position="1250"/>
    </location>
</feature>
<evidence type="ECO:0000256" key="10">
    <source>
        <dbReference type="RuleBase" id="RU361129"/>
    </source>
</evidence>
<keyword evidence="7 8" id="KW-0539">Nucleus</keyword>
<dbReference type="Pfam" id="PF00046">
    <property type="entry name" value="Homeodomain"/>
    <property type="match status" value="1"/>
</dbReference>
<feature type="compositionally biased region" description="Acidic residues" evidence="11">
    <location>
        <begin position="1360"/>
        <end position="1399"/>
    </location>
</feature>
<dbReference type="InterPro" id="IPR051649">
    <property type="entry name" value="CUT_Homeobox"/>
</dbReference>
<dbReference type="FunFam" id="1.10.10.60:FF:000054">
    <property type="entry name" value="One cut domain family member"/>
    <property type="match status" value="1"/>
</dbReference>
<feature type="compositionally biased region" description="Polar residues" evidence="11">
    <location>
        <begin position="816"/>
        <end position="831"/>
    </location>
</feature>
<comment type="subcellular location">
    <subcellularLocation>
        <location evidence="1 8 9">Nucleus</location>
    </subcellularLocation>
</comment>
<proteinExistence type="inferred from homology"/>
<protein>
    <recommendedName>
        <fullName evidence="10">One cut domain family member</fullName>
    </recommendedName>
</protein>
<dbReference type="Gene3D" id="1.10.10.60">
    <property type="entry name" value="Homeodomain-like"/>
    <property type="match status" value="1"/>
</dbReference>
<accession>A0AA85JQD1</accession>
<dbReference type="GO" id="GO:0005634">
    <property type="term" value="C:nucleus"/>
    <property type="evidence" value="ECO:0007669"/>
    <property type="project" value="UniProtKB-SubCell"/>
</dbReference>
<keyword evidence="14" id="KW-1185">Reference proteome</keyword>
<evidence type="ECO:0000256" key="11">
    <source>
        <dbReference type="SAM" id="MobiDB-lite"/>
    </source>
</evidence>
<dbReference type="Proteomes" id="UP000050795">
    <property type="component" value="Unassembled WGS sequence"/>
</dbReference>
<dbReference type="SUPFAM" id="SSF46689">
    <property type="entry name" value="Homeodomain-like"/>
    <property type="match status" value="1"/>
</dbReference>
<dbReference type="PROSITE" id="PS51042">
    <property type="entry name" value="CUT"/>
    <property type="match status" value="1"/>
</dbReference>
<dbReference type="InterPro" id="IPR003350">
    <property type="entry name" value="CUT_dom"/>
</dbReference>
<feature type="domain" description="Homeobox" evidence="12">
    <location>
        <begin position="749"/>
        <end position="809"/>
    </location>
</feature>
<dbReference type="Gene3D" id="1.10.260.40">
    <property type="entry name" value="lambda repressor-like DNA-binding domains"/>
    <property type="match status" value="1"/>
</dbReference>
<comment type="similarity">
    <text evidence="2 10">Belongs to the CUT homeobox family.</text>
</comment>
<feature type="region of interest" description="Disordered" evidence="11">
    <location>
        <begin position="1353"/>
        <end position="1419"/>
    </location>
</feature>
<evidence type="ECO:0000256" key="6">
    <source>
        <dbReference type="ARBA" id="ARBA00023163"/>
    </source>
</evidence>
<evidence type="ECO:0000256" key="8">
    <source>
        <dbReference type="PROSITE-ProRule" id="PRU00108"/>
    </source>
</evidence>
<feature type="compositionally biased region" description="Polar residues" evidence="11">
    <location>
        <begin position="968"/>
        <end position="981"/>
    </location>
</feature>
<evidence type="ECO:0000256" key="5">
    <source>
        <dbReference type="ARBA" id="ARBA00023155"/>
    </source>
</evidence>
<feature type="compositionally biased region" description="Basic and acidic residues" evidence="11">
    <location>
        <begin position="736"/>
        <end position="750"/>
    </location>
</feature>
<feature type="region of interest" description="Disordered" evidence="11">
    <location>
        <begin position="111"/>
        <end position="135"/>
    </location>
</feature>
<feature type="compositionally biased region" description="Polar residues" evidence="11">
    <location>
        <begin position="870"/>
        <end position="882"/>
    </location>
</feature>
<keyword evidence="3 10" id="KW-0805">Transcription regulation</keyword>
<feature type="region of interest" description="Disordered" evidence="11">
    <location>
        <begin position="389"/>
        <end position="412"/>
    </location>
</feature>
<feature type="region of interest" description="Disordered" evidence="11">
    <location>
        <begin position="968"/>
        <end position="1006"/>
    </location>
</feature>
<feature type="domain" description="CUT" evidence="13">
    <location>
        <begin position="638"/>
        <end position="724"/>
    </location>
</feature>
<feature type="DNA-binding region" description="Homeobox" evidence="8">
    <location>
        <begin position="751"/>
        <end position="810"/>
    </location>
</feature>
<evidence type="ECO:0000256" key="1">
    <source>
        <dbReference type="ARBA" id="ARBA00004123"/>
    </source>
</evidence>
<dbReference type="GO" id="GO:0000981">
    <property type="term" value="F:DNA-binding transcription factor activity, RNA polymerase II-specific"/>
    <property type="evidence" value="ECO:0007669"/>
    <property type="project" value="TreeGrafter"/>
</dbReference>